<dbReference type="RefSeq" id="WP_197312740.1">
    <property type="nucleotide sequence ID" value="NZ_JADZLT010000056.1"/>
</dbReference>
<dbReference type="PANTHER" id="PTHR36919:SF2">
    <property type="entry name" value="BLL6627 PROTEIN"/>
    <property type="match status" value="1"/>
</dbReference>
<protein>
    <submittedName>
        <fullName evidence="3">DUF2147 domain-containing protein</fullName>
    </submittedName>
</protein>
<accession>A0A931I6E6</accession>
<evidence type="ECO:0000313" key="3">
    <source>
        <dbReference type="EMBL" id="MBH0239653.1"/>
    </source>
</evidence>
<proteinExistence type="predicted"/>
<dbReference type="EMBL" id="JADZLT010000056">
    <property type="protein sequence ID" value="MBH0239653.1"/>
    <property type="molecule type" value="Genomic_DNA"/>
</dbReference>
<dbReference type="Gene3D" id="2.40.128.520">
    <property type="match status" value="1"/>
</dbReference>
<evidence type="ECO:0000256" key="1">
    <source>
        <dbReference type="SAM" id="SignalP"/>
    </source>
</evidence>
<reference evidence="3" key="1">
    <citation type="submission" date="2020-12" db="EMBL/GenBank/DDBJ databases">
        <title>Methylobrevis albus sp. nov., isolated from fresh water lack sediment.</title>
        <authorList>
            <person name="Zou Q."/>
        </authorList>
    </citation>
    <scope>NUCLEOTIDE SEQUENCE</scope>
    <source>
        <strain evidence="3">L22</strain>
    </source>
</reference>
<dbReference type="PANTHER" id="PTHR36919">
    <property type="entry name" value="BLR1215 PROTEIN"/>
    <property type="match status" value="1"/>
</dbReference>
<feature type="domain" description="DUF2147" evidence="2">
    <location>
        <begin position="27"/>
        <end position="135"/>
    </location>
</feature>
<name>A0A931I6E6_9HYPH</name>
<evidence type="ECO:0000259" key="2">
    <source>
        <dbReference type="Pfam" id="PF09917"/>
    </source>
</evidence>
<feature type="chain" id="PRO_5037290105" evidence="1">
    <location>
        <begin position="24"/>
        <end position="137"/>
    </location>
</feature>
<dbReference type="InterPro" id="IPR019223">
    <property type="entry name" value="DUF2147"/>
</dbReference>
<gene>
    <name evidence="3" type="ORF">I5731_17675</name>
</gene>
<dbReference type="Proteomes" id="UP000631694">
    <property type="component" value="Unassembled WGS sequence"/>
</dbReference>
<feature type="signal peptide" evidence="1">
    <location>
        <begin position="1"/>
        <end position="23"/>
    </location>
</feature>
<sequence length="137" mass="14597">MRGLGAAGLAVLLLAAGAESAAAEPVGVWQRPSGEAHMEIAPCGAHLCGTLVHLDQDYTDELNPDPALRGRPLLGTRIVHEAAATDRPGRWRGQLYNAEDGRTYQGFLVLEAADALRLEGCVLGGLICKGETWQRVR</sequence>
<dbReference type="AlphaFoldDB" id="A0A931I6E6"/>
<keyword evidence="1" id="KW-0732">Signal</keyword>
<dbReference type="Pfam" id="PF09917">
    <property type="entry name" value="DUF2147"/>
    <property type="match status" value="1"/>
</dbReference>
<organism evidence="3 4">
    <name type="scientific">Methylobrevis albus</name>
    <dbReference type="NCBI Taxonomy" id="2793297"/>
    <lineage>
        <taxon>Bacteria</taxon>
        <taxon>Pseudomonadati</taxon>
        <taxon>Pseudomonadota</taxon>
        <taxon>Alphaproteobacteria</taxon>
        <taxon>Hyphomicrobiales</taxon>
        <taxon>Pleomorphomonadaceae</taxon>
        <taxon>Methylobrevis</taxon>
    </lineage>
</organism>
<evidence type="ECO:0000313" key="4">
    <source>
        <dbReference type="Proteomes" id="UP000631694"/>
    </source>
</evidence>
<comment type="caution">
    <text evidence="3">The sequence shown here is derived from an EMBL/GenBank/DDBJ whole genome shotgun (WGS) entry which is preliminary data.</text>
</comment>
<keyword evidence="4" id="KW-1185">Reference proteome</keyword>